<gene>
    <name evidence="1" type="ORF">VNO77_03199</name>
</gene>
<organism evidence="1 2">
    <name type="scientific">Canavalia gladiata</name>
    <name type="common">Sword bean</name>
    <name type="synonym">Dolichos gladiatus</name>
    <dbReference type="NCBI Taxonomy" id="3824"/>
    <lineage>
        <taxon>Eukaryota</taxon>
        <taxon>Viridiplantae</taxon>
        <taxon>Streptophyta</taxon>
        <taxon>Embryophyta</taxon>
        <taxon>Tracheophyta</taxon>
        <taxon>Spermatophyta</taxon>
        <taxon>Magnoliopsida</taxon>
        <taxon>eudicotyledons</taxon>
        <taxon>Gunneridae</taxon>
        <taxon>Pentapetalae</taxon>
        <taxon>rosids</taxon>
        <taxon>fabids</taxon>
        <taxon>Fabales</taxon>
        <taxon>Fabaceae</taxon>
        <taxon>Papilionoideae</taxon>
        <taxon>50 kb inversion clade</taxon>
        <taxon>NPAAA clade</taxon>
        <taxon>indigoferoid/millettioid clade</taxon>
        <taxon>Phaseoleae</taxon>
        <taxon>Canavalia</taxon>
    </lineage>
</organism>
<proteinExistence type="predicted"/>
<accession>A0AAN9MUF0</accession>
<dbReference type="EMBL" id="JAYMYQ010000001">
    <property type="protein sequence ID" value="KAK7361154.1"/>
    <property type="molecule type" value="Genomic_DNA"/>
</dbReference>
<reference evidence="1 2" key="1">
    <citation type="submission" date="2024-01" db="EMBL/GenBank/DDBJ databases">
        <title>The genomes of 5 underutilized Papilionoideae crops provide insights into root nodulation and disease resistanc.</title>
        <authorList>
            <person name="Jiang F."/>
        </authorList>
    </citation>
    <scope>NUCLEOTIDE SEQUENCE [LARGE SCALE GENOMIC DNA]</scope>
    <source>
        <strain evidence="1">LVBAO_FW01</strain>
        <tissue evidence="1">Leaves</tissue>
    </source>
</reference>
<name>A0AAN9MUF0_CANGL</name>
<sequence length="133" mass="14812">MNFLNICGRGKSAGKGYHNWQLRIQSKEQWLLNYGERTILALTDISSLAHKTHPLFTASPVFMLEKSLPIGTVKIFRLHSPDPKMSAAGSPARALEQKTFQMLEVVIDQIPLFSKPVYVAATHQSFTAATNTI</sequence>
<evidence type="ECO:0000313" key="1">
    <source>
        <dbReference type="EMBL" id="KAK7361154.1"/>
    </source>
</evidence>
<evidence type="ECO:0000313" key="2">
    <source>
        <dbReference type="Proteomes" id="UP001367508"/>
    </source>
</evidence>
<dbReference type="AlphaFoldDB" id="A0AAN9MUF0"/>
<protein>
    <submittedName>
        <fullName evidence="1">Uncharacterized protein</fullName>
    </submittedName>
</protein>
<keyword evidence="2" id="KW-1185">Reference proteome</keyword>
<comment type="caution">
    <text evidence="1">The sequence shown here is derived from an EMBL/GenBank/DDBJ whole genome shotgun (WGS) entry which is preliminary data.</text>
</comment>
<dbReference type="Proteomes" id="UP001367508">
    <property type="component" value="Unassembled WGS sequence"/>
</dbReference>